<dbReference type="EMBL" id="MAKX01000002">
    <property type="protein sequence ID" value="OCK42773.1"/>
    <property type="molecule type" value="Genomic_DNA"/>
</dbReference>
<dbReference type="Pfam" id="PF11832">
    <property type="entry name" value="DUF3352"/>
    <property type="match status" value="1"/>
</dbReference>
<comment type="caution">
    <text evidence="1">The sequence shown here is derived from an EMBL/GenBank/DDBJ whole genome shotgun (WGS) entry which is preliminary data.</text>
</comment>
<accession>A0A1B9XYZ7</accession>
<dbReference type="SUPFAM" id="SSF82185">
    <property type="entry name" value="Histone H3 K4-specific methyltransferase SET7/9 N-terminal domain"/>
    <property type="match status" value="1"/>
</dbReference>
<evidence type="ECO:0000313" key="2">
    <source>
        <dbReference type="Proteomes" id="UP000093186"/>
    </source>
</evidence>
<proteinExistence type="predicted"/>
<dbReference type="OrthoDB" id="671157at2"/>
<keyword evidence="2" id="KW-1185">Reference proteome</keyword>
<dbReference type="STRING" id="447689.BA195_07635"/>
<gene>
    <name evidence="1" type="ORF">BA195_07635</name>
</gene>
<sequence length="662" mass="77058">MRKKILWVILLVFLGFIAYQAYVFTLAKQDNIKPIYLIPEDAIFILDTERPIDTWDEINASDIWKHLQKNAYFNDINKNINTLDEVIKEQRSILNFIGERDVLISAHVYKPKNYDFLYVVDLEKLSKLNFLKNSITNLAGNNYKITNRLYKDHEITELYDKKKRETLHIAFIKNQLIASYTHLLVENAINQYQTPIIGRDVNFVEITKETSEDGFFKVFFQYKYLHKYLACFTNKTNKEVVENIQNSLHYSGFDVSLIEGTIIQAEGYTNVKEDTETYLTAIQKSGKGKRSIANIAPRNTALYSSFAFDSFETFHENFEILKKEKTEEFKSYTTQITEIENLLDINIKKNVYSWIGNEVALIHFNSSLSKNKKDIAAIFKTNDIEDATENLNFILSKIKEKTPLKFKQIPYKNHTINFLDLKGFFKIVAGNMFKKMEKPYFTIIDDFVVFSASPNTLKEIINNNIMKYTLASSKNFEEFSYLFDNKSTVFTYINTPYIYSDLISLVDRKTQLQLSKNKDYFTCFSQLGIQLTSDGNIFKSSITASFNDPKLVNETIIAEQDLKNQLTLKLVSKKDTIATNSLFNFKEIHPTDLSASTYKEYYNNRKLKFEVELDDGLLDGNYKSYYPNGQIKIKGNYKNGKKSGTWKAYSEKDGKLIIKKRF</sequence>
<dbReference type="InterPro" id="IPR021787">
    <property type="entry name" value="DUF3352"/>
</dbReference>
<protein>
    <recommendedName>
        <fullName evidence="3">DUF3352 domain-containing protein</fullName>
    </recommendedName>
</protein>
<evidence type="ECO:0008006" key="3">
    <source>
        <dbReference type="Google" id="ProtNLM"/>
    </source>
</evidence>
<reference evidence="1 2" key="1">
    <citation type="submission" date="2016-06" db="EMBL/GenBank/DDBJ databases">
        <title>Draft Genome Sequence of Tenacibaculum soleae UCD-KL19.</title>
        <authorList>
            <person name="Eisen J.A."/>
            <person name="Coil D.A."/>
            <person name="Lujan K.M."/>
        </authorList>
    </citation>
    <scope>NUCLEOTIDE SEQUENCE [LARGE SCALE GENOMIC DNA]</scope>
    <source>
        <strain evidence="1 2">UCD-KL19</strain>
    </source>
</reference>
<organism evidence="1 2">
    <name type="scientific">Tenacibaculum soleae</name>
    <dbReference type="NCBI Taxonomy" id="447689"/>
    <lineage>
        <taxon>Bacteria</taxon>
        <taxon>Pseudomonadati</taxon>
        <taxon>Bacteroidota</taxon>
        <taxon>Flavobacteriia</taxon>
        <taxon>Flavobacteriales</taxon>
        <taxon>Flavobacteriaceae</taxon>
        <taxon>Tenacibaculum</taxon>
    </lineage>
</organism>
<dbReference type="RefSeq" id="WP_068704131.1">
    <property type="nucleotide sequence ID" value="NZ_MAKX01000002.1"/>
</dbReference>
<dbReference type="AlphaFoldDB" id="A0A1B9XYZ7"/>
<evidence type="ECO:0000313" key="1">
    <source>
        <dbReference type="EMBL" id="OCK42773.1"/>
    </source>
</evidence>
<name>A0A1B9XYZ7_9FLAO</name>
<dbReference type="Proteomes" id="UP000093186">
    <property type="component" value="Unassembled WGS sequence"/>
</dbReference>
<dbReference type="Gene3D" id="2.20.110.10">
    <property type="entry name" value="Histone H3 K4-specific methyltransferase SET7/9 N-terminal domain"/>
    <property type="match status" value="1"/>
</dbReference>